<protein>
    <submittedName>
        <fullName evidence="1">Uncharacterized protein</fullName>
    </submittedName>
</protein>
<proteinExistence type="predicted"/>
<comment type="caution">
    <text evidence="1">The sequence shown here is derived from an EMBL/GenBank/DDBJ whole genome shotgun (WGS) entry which is preliminary data.</text>
</comment>
<reference evidence="1" key="1">
    <citation type="submission" date="2023-02" db="EMBL/GenBank/DDBJ databases">
        <title>Tahibacter soli sp. nov. isolated from soil.</title>
        <authorList>
            <person name="Baek J.H."/>
            <person name="Lee J.K."/>
            <person name="Choi D.G."/>
            <person name="Jeon C.O."/>
        </authorList>
    </citation>
    <scope>NUCLEOTIDE SEQUENCE</scope>
    <source>
        <strain evidence="1">BL</strain>
    </source>
</reference>
<evidence type="ECO:0000313" key="2">
    <source>
        <dbReference type="Proteomes" id="UP001139971"/>
    </source>
</evidence>
<gene>
    <name evidence="1" type="ORF">OD750_013710</name>
</gene>
<keyword evidence="2" id="KW-1185">Reference proteome</keyword>
<sequence length="137" mass="15566">MQILIALAMAMSASSGTVTYKCRDAAGNWTAAACRVAVPLAETAYMREQREREAVMRKRREERNRLGMYCFRLDTKASFYDCVEAQMLAYDVINRMAREFGAVSPNSARLAGCLATNQDTRTEATDYRRAMECFFTR</sequence>
<organism evidence="1 2">
    <name type="scientific">Tahibacter soli</name>
    <dbReference type="NCBI Taxonomy" id="2983605"/>
    <lineage>
        <taxon>Bacteria</taxon>
        <taxon>Pseudomonadati</taxon>
        <taxon>Pseudomonadota</taxon>
        <taxon>Gammaproteobacteria</taxon>
        <taxon>Lysobacterales</taxon>
        <taxon>Rhodanobacteraceae</taxon>
        <taxon>Tahibacter</taxon>
    </lineage>
</organism>
<dbReference type="Proteomes" id="UP001139971">
    <property type="component" value="Unassembled WGS sequence"/>
</dbReference>
<dbReference type="EMBL" id="JAOVZO020000017">
    <property type="protein sequence ID" value="MDC8013594.1"/>
    <property type="molecule type" value="Genomic_DNA"/>
</dbReference>
<dbReference type="RefSeq" id="WP_263545800.1">
    <property type="nucleotide sequence ID" value="NZ_JAOVZO020000017.1"/>
</dbReference>
<dbReference type="AlphaFoldDB" id="A0A9X3YL35"/>
<accession>A0A9X3YL35</accession>
<name>A0A9X3YL35_9GAMM</name>
<evidence type="ECO:0000313" key="1">
    <source>
        <dbReference type="EMBL" id="MDC8013594.1"/>
    </source>
</evidence>